<dbReference type="Proteomes" id="UP000662703">
    <property type="component" value="Unassembled WGS sequence"/>
</dbReference>
<reference evidence="9 10" key="1">
    <citation type="submission" date="2012-09" db="EMBL/GenBank/DDBJ databases">
        <title>Genome Sequence of alkane-degrading Bacterium Alcanivorax sp. 521-1.</title>
        <authorList>
            <person name="Lai Q."/>
            <person name="Shao Z."/>
        </authorList>
    </citation>
    <scope>NUCLEOTIDE SEQUENCE [LARGE SCALE GENOMIC DNA]</scope>
    <source>
        <strain evidence="9 10">521-1</strain>
    </source>
</reference>
<comment type="catalytic activity">
    <reaction evidence="6">
        <text>Fe-coproporphyrin III + 2 H(+) = coproporphyrin III + Fe(2+)</text>
        <dbReference type="Rhea" id="RHEA:49572"/>
        <dbReference type="ChEBI" id="CHEBI:15378"/>
        <dbReference type="ChEBI" id="CHEBI:29033"/>
        <dbReference type="ChEBI" id="CHEBI:68438"/>
        <dbReference type="ChEBI" id="CHEBI:131725"/>
        <dbReference type="EC" id="4.99.1.9"/>
    </reaction>
    <physiologicalReaction direction="right-to-left" evidence="6">
        <dbReference type="Rhea" id="RHEA:49574"/>
    </physiologicalReaction>
</comment>
<proteinExistence type="inferred from homology"/>
<comment type="similarity">
    <text evidence="1 7 8">Belongs to the ferrochelatase family.</text>
</comment>
<organism evidence="9 10">
    <name type="scientific">Alloalcanivorax profundimaris</name>
    <dbReference type="NCBI Taxonomy" id="2735259"/>
    <lineage>
        <taxon>Bacteria</taxon>
        <taxon>Pseudomonadati</taxon>
        <taxon>Pseudomonadota</taxon>
        <taxon>Gammaproteobacteria</taxon>
        <taxon>Oceanospirillales</taxon>
        <taxon>Alcanivoracaceae</taxon>
        <taxon>Alloalcanivorax</taxon>
    </lineage>
</organism>
<dbReference type="Gene3D" id="3.40.50.1400">
    <property type="match status" value="2"/>
</dbReference>
<comment type="pathway">
    <text evidence="7 8">Porphyrin-containing compound metabolism; protoheme biosynthesis; protoheme from protoporphyrin-IX: step 1/1.</text>
</comment>
<evidence type="ECO:0000256" key="2">
    <source>
        <dbReference type="ARBA" id="ARBA00023004"/>
    </source>
</evidence>
<keyword evidence="2 7" id="KW-0408">Iron</keyword>
<evidence type="ECO:0000256" key="6">
    <source>
        <dbReference type="ARBA" id="ARBA00024536"/>
    </source>
</evidence>
<dbReference type="SUPFAM" id="SSF53800">
    <property type="entry name" value="Chelatase"/>
    <property type="match status" value="1"/>
</dbReference>
<protein>
    <recommendedName>
        <fullName evidence="7 8">Ferrochelatase</fullName>
        <ecNumber evidence="7 8">4.98.1.1</ecNumber>
    </recommendedName>
    <alternativeName>
        <fullName evidence="7">Heme synthase</fullName>
    </alternativeName>
    <alternativeName>
        <fullName evidence="7">Protoheme ferro-lyase</fullName>
    </alternativeName>
</protein>
<keyword evidence="4 7" id="KW-0456">Lyase</keyword>
<evidence type="ECO:0000313" key="9">
    <source>
        <dbReference type="EMBL" id="MBF5056255.1"/>
    </source>
</evidence>
<comment type="catalytic activity">
    <reaction evidence="7 8">
        <text>heme b + 2 H(+) = protoporphyrin IX + Fe(2+)</text>
        <dbReference type="Rhea" id="RHEA:22584"/>
        <dbReference type="ChEBI" id="CHEBI:15378"/>
        <dbReference type="ChEBI" id="CHEBI:29033"/>
        <dbReference type="ChEBI" id="CHEBI:57306"/>
        <dbReference type="ChEBI" id="CHEBI:60344"/>
        <dbReference type="EC" id="4.98.1.1"/>
    </reaction>
</comment>
<evidence type="ECO:0000256" key="5">
    <source>
        <dbReference type="ARBA" id="ARBA00023244"/>
    </source>
</evidence>
<feature type="binding site" evidence="7">
    <location>
        <position position="192"/>
    </location>
    <ligand>
        <name>Fe(2+)</name>
        <dbReference type="ChEBI" id="CHEBI:29033"/>
    </ligand>
</feature>
<dbReference type="EC" id="4.98.1.1" evidence="7 8"/>
<evidence type="ECO:0000256" key="7">
    <source>
        <dbReference type="HAMAP-Rule" id="MF_00323"/>
    </source>
</evidence>
<dbReference type="InterPro" id="IPR033644">
    <property type="entry name" value="Ferrochelatase_C"/>
</dbReference>
<sequence length="319" mass="36030">MSSEKTAVVLVNLGTPDAPTPGAVRRYLKQFLSDPRVVEAPRFVWFWVLRLFILPFRPKRVARLYASIWGDDSPIREVSEQQTRALDERLDVTVRYAMTYGYPGLPAVLDELADAGHDHLLILPLYPQYSGSTTGAVIDVLADWSRGRREVPGLTLIKDYWQHDAWVDAMADSIRDFRDQHGAAEKLLFSFHGIPQRYQELGDRYGERCLRSAGLIAERLGLEEDAWAVTFQSRFGPQEWLNPYTDKTLEEWGGAGVRSVQVVCPGFAADCLETLEEIDSENREIFLHAGGESFAYIPALNARPTHIDALARIIAERLP</sequence>
<keyword evidence="10" id="KW-1185">Reference proteome</keyword>
<dbReference type="RefSeq" id="WP_194864787.1">
    <property type="nucleotide sequence ID" value="NZ_ARXX01000019.1"/>
</dbReference>
<keyword evidence="7" id="KW-0479">Metal-binding</keyword>
<accession>A0ABS0AQ36</accession>
<dbReference type="NCBIfam" id="TIGR00109">
    <property type="entry name" value="hemH"/>
    <property type="match status" value="1"/>
</dbReference>
<dbReference type="Pfam" id="PF00762">
    <property type="entry name" value="Ferrochelatase"/>
    <property type="match status" value="1"/>
</dbReference>
<dbReference type="PANTHER" id="PTHR11108">
    <property type="entry name" value="FERROCHELATASE"/>
    <property type="match status" value="1"/>
</dbReference>
<comment type="function">
    <text evidence="7 8">Catalyzes the ferrous insertion into protoporphyrin IX.</text>
</comment>
<dbReference type="CDD" id="cd00419">
    <property type="entry name" value="Ferrochelatase_C"/>
    <property type="match status" value="1"/>
</dbReference>
<keyword evidence="5 7" id="KW-0627">Porphyrin biosynthesis</keyword>
<dbReference type="EMBL" id="ARXX01000019">
    <property type="protein sequence ID" value="MBF5056255.1"/>
    <property type="molecule type" value="Genomic_DNA"/>
</dbReference>
<dbReference type="HAMAP" id="MF_00323">
    <property type="entry name" value="Ferrochelatase"/>
    <property type="match status" value="1"/>
</dbReference>
<evidence type="ECO:0000256" key="1">
    <source>
        <dbReference type="ARBA" id="ARBA00007718"/>
    </source>
</evidence>
<dbReference type="PANTHER" id="PTHR11108:SF1">
    <property type="entry name" value="FERROCHELATASE, MITOCHONDRIAL"/>
    <property type="match status" value="1"/>
</dbReference>
<keyword evidence="7 8" id="KW-0963">Cytoplasm</keyword>
<dbReference type="InterPro" id="IPR019772">
    <property type="entry name" value="Ferrochelatase_AS"/>
</dbReference>
<dbReference type="PROSITE" id="PS00534">
    <property type="entry name" value="FERROCHELATASE"/>
    <property type="match status" value="1"/>
</dbReference>
<dbReference type="CDD" id="cd03411">
    <property type="entry name" value="Ferrochelatase_N"/>
    <property type="match status" value="1"/>
</dbReference>
<gene>
    <name evidence="7" type="primary">hemH</name>
    <name evidence="9" type="ORF">Y5W_01549</name>
</gene>
<keyword evidence="3 7" id="KW-0350">Heme biosynthesis</keyword>
<dbReference type="InterPro" id="IPR001015">
    <property type="entry name" value="Ferrochelatase"/>
</dbReference>
<evidence type="ECO:0000256" key="4">
    <source>
        <dbReference type="ARBA" id="ARBA00023239"/>
    </source>
</evidence>
<evidence type="ECO:0000256" key="8">
    <source>
        <dbReference type="RuleBase" id="RU000607"/>
    </source>
</evidence>
<evidence type="ECO:0000313" key="10">
    <source>
        <dbReference type="Proteomes" id="UP000662703"/>
    </source>
</evidence>
<name>A0ABS0AQ36_9GAMM</name>
<feature type="binding site" evidence="7">
    <location>
        <position position="273"/>
    </location>
    <ligand>
        <name>Fe(2+)</name>
        <dbReference type="ChEBI" id="CHEBI:29033"/>
    </ligand>
</feature>
<evidence type="ECO:0000256" key="3">
    <source>
        <dbReference type="ARBA" id="ARBA00023133"/>
    </source>
</evidence>
<dbReference type="InterPro" id="IPR033659">
    <property type="entry name" value="Ferrochelatase_N"/>
</dbReference>
<comment type="subcellular location">
    <subcellularLocation>
        <location evidence="7 8">Cytoplasm</location>
    </subcellularLocation>
</comment>
<comment type="caution">
    <text evidence="9">The sequence shown here is derived from an EMBL/GenBank/DDBJ whole genome shotgun (WGS) entry which is preliminary data.</text>
</comment>